<evidence type="ECO:0000259" key="3">
    <source>
        <dbReference type="SMART" id="SM00441"/>
    </source>
</evidence>
<feature type="domain" description="FF" evidence="3">
    <location>
        <begin position="45"/>
        <end position="96"/>
    </location>
</feature>
<feature type="region of interest" description="Disordered" evidence="2">
    <location>
        <begin position="94"/>
        <end position="116"/>
    </location>
</feature>
<dbReference type="InterPro" id="IPR036517">
    <property type="entry name" value="FF_domain_sf"/>
</dbReference>
<keyword evidence="5" id="KW-1185">Reference proteome</keyword>
<dbReference type="SUPFAM" id="SSF81698">
    <property type="entry name" value="FF domain"/>
    <property type="match status" value="1"/>
</dbReference>
<accession>A0A183UTB6</accession>
<gene>
    <name evidence="4" type="ORF">TCNE_LOCUS11736</name>
</gene>
<reference evidence="6" key="1">
    <citation type="submission" date="2016-06" db="UniProtKB">
        <authorList>
            <consortium name="WormBaseParasite"/>
        </authorList>
    </citation>
    <scope>IDENTIFICATION</scope>
</reference>
<protein>
    <submittedName>
        <fullName evidence="6">FF domain-containing protein</fullName>
    </submittedName>
</protein>
<dbReference type="InterPro" id="IPR002713">
    <property type="entry name" value="FF_domain"/>
</dbReference>
<dbReference type="EMBL" id="UYWY01020968">
    <property type="protein sequence ID" value="VDM43057.1"/>
    <property type="molecule type" value="Genomic_DNA"/>
</dbReference>
<evidence type="ECO:0000313" key="4">
    <source>
        <dbReference type="EMBL" id="VDM43057.1"/>
    </source>
</evidence>
<dbReference type="Gene3D" id="1.10.10.440">
    <property type="entry name" value="FF domain"/>
    <property type="match status" value="2"/>
</dbReference>
<evidence type="ECO:0000256" key="1">
    <source>
        <dbReference type="ARBA" id="ARBA00022737"/>
    </source>
</evidence>
<reference evidence="4 5" key="2">
    <citation type="submission" date="2018-11" db="EMBL/GenBank/DDBJ databases">
        <authorList>
            <consortium name="Pathogen Informatics"/>
        </authorList>
    </citation>
    <scope>NUCLEOTIDE SEQUENCE [LARGE SCALE GENOMIC DNA]</scope>
</reference>
<feature type="domain" description="FF" evidence="3">
    <location>
        <begin position="1"/>
        <end position="43"/>
    </location>
</feature>
<dbReference type="Pfam" id="PF01846">
    <property type="entry name" value="FF"/>
    <property type="match status" value="1"/>
</dbReference>
<dbReference type="SMART" id="SM00441">
    <property type="entry name" value="FF"/>
    <property type="match status" value="2"/>
</dbReference>
<dbReference type="Proteomes" id="UP000050794">
    <property type="component" value="Unassembled WGS sequence"/>
</dbReference>
<evidence type="ECO:0000313" key="5">
    <source>
        <dbReference type="Proteomes" id="UP000050794"/>
    </source>
</evidence>
<evidence type="ECO:0000313" key="6">
    <source>
        <dbReference type="WBParaSite" id="TCNE_0001173601-mRNA-1"/>
    </source>
</evidence>
<dbReference type="GO" id="GO:0070063">
    <property type="term" value="F:RNA polymerase binding"/>
    <property type="evidence" value="ECO:0007669"/>
    <property type="project" value="InterPro"/>
</dbReference>
<sequence length="116" mass="14067">MKDVTPGTRWRDAKKIIEKDERFAKFAISDRKTERDYKEWVEERKDAVLRDFKELLKETKIITYRSLKSIQENEQHLKDILAVLERERLLEQYLEELDKKGPPPPPTQQDAERRRK</sequence>
<keyword evidence="1" id="KW-0677">Repeat</keyword>
<dbReference type="GO" id="GO:0003712">
    <property type="term" value="F:transcription coregulator activity"/>
    <property type="evidence" value="ECO:0007669"/>
    <property type="project" value="TreeGrafter"/>
</dbReference>
<dbReference type="PANTHER" id="PTHR15377:SF3">
    <property type="entry name" value="WW DOMAIN-CONTAINING PROTEIN"/>
    <property type="match status" value="1"/>
</dbReference>
<dbReference type="GO" id="GO:0005634">
    <property type="term" value="C:nucleus"/>
    <property type="evidence" value="ECO:0007669"/>
    <property type="project" value="TreeGrafter"/>
</dbReference>
<dbReference type="InterPro" id="IPR045148">
    <property type="entry name" value="TCRG1-like"/>
</dbReference>
<dbReference type="AlphaFoldDB" id="A0A183UTB6"/>
<evidence type="ECO:0000256" key="2">
    <source>
        <dbReference type="SAM" id="MobiDB-lite"/>
    </source>
</evidence>
<proteinExistence type="predicted"/>
<name>A0A183UTB6_TOXCA</name>
<dbReference type="WBParaSite" id="TCNE_0001173601-mRNA-1">
    <property type="protein sequence ID" value="TCNE_0001173601-mRNA-1"/>
    <property type="gene ID" value="TCNE_0001173601"/>
</dbReference>
<organism evidence="5 6">
    <name type="scientific">Toxocara canis</name>
    <name type="common">Canine roundworm</name>
    <dbReference type="NCBI Taxonomy" id="6265"/>
    <lineage>
        <taxon>Eukaryota</taxon>
        <taxon>Metazoa</taxon>
        <taxon>Ecdysozoa</taxon>
        <taxon>Nematoda</taxon>
        <taxon>Chromadorea</taxon>
        <taxon>Rhabditida</taxon>
        <taxon>Spirurina</taxon>
        <taxon>Ascaridomorpha</taxon>
        <taxon>Ascaridoidea</taxon>
        <taxon>Toxocaridae</taxon>
        <taxon>Toxocara</taxon>
    </lineage>
</organism>
<dbReference type="PANTHER" id="PTHR15377">
    <property type="entry name" value="TRANSCRIPTION ELONGATION REGULATOR 1"/>
    <property type="match status" value="1"/>
</dbReference>